<organism evidence="1">
    <name type="scientific">Streptococcus dysgalactiae subsp. equisimilis</name>
    <name type="common">Streptococcus equisimilis</name>
    <dbReference type="NCBI Taxonomy" id="119602"/>
    <lineage>
        <taxon>Bacteria</taxon>
        <taxon>Bacillati</taxon>
        <taxon>Bacillota</taxon>
        <taxon>Bacilli</taxon>
        <taxon>Lactobacillales</taxon>
        <taxon>Streptococcaceae</taxon>
        <taxon>Streptococcus</taxon>
    </lineage>
</organism>
<reference evidence="1" key="1">
    <citation type="journal article" date="2015" name="Int. J. Med. Microbiol.">
        <title>Small plasmids in Streptococcus dysgalactiae subsp. equisimilis isolated from human infections in southern India and sequence analysis of two novel plasmids.</title>
        <authorList>
            <person name="Bergmann R."/>
            <person name="Nitsche-Schmitz D.P."/>
        </authorList>
    </citation>
    <scope>NUCLEOTIDE SEQUENCE</scope>
    <source>
        <strain evidence="1">G279</strain>
        <plasmid evidence="1">pG279</plasmid>
    </source>
</reference>
<dbReference type="EMBL" id="KJ951051">
    <property type="protein sequence ID" value="AJE60867.1"/>
    <property type="molecule type" value="Genomic_DNA"/>
</dbReference>
<proteinExistence type="predicted"/>
<dbReference type="AlphaFoldDB" id="A0A0B5E578"/>
<name>A0A0B5E578_STREQ</name>
<sequence>MIYEKTYGKIFSSLFYRNSGQVSFLLTTTRLTTGSLGVKKNKKRSLVN</sequence>
<geneLocation type="plasmid" evidence="1">
    <name>pG279</name>
</geneLocation>
<keyword evidence="1" id="KW-0614">Plasmid</keyword>
<accession>A0A0B5E578</accession>
<protein>
    <submittedName>
        <fullName evidence="1">Uncharacterized protein</fullName>
    </submittedName>
</protein>
<evidence type="ECO:0000313" key="1">
    <source>
        <dbReference type="EMBL" id="AJE60867.1"/>
    </source>
</evidence>